<protein>
    <submittedName>
        <fullName evidence="2">Uncharacterized protein</fullName>
    </submittedName>
</protein>
<sequence length="278" mass="32332">MSDLQQNNFFLLTLPRLKAMSLKGAVHLDFLNLIITPGLLALDINVAHLKESDSEESDDELELDWFDTPFRNFIQRSGCALRELALHNLWGYTDPEGLVSCLSLVHSIQRLSLISLALDDEYLWTSMQEETTKGGYGDEKWRRNNELDIRAPQPCIINLRYSNIKTEQTMEGDKAAMDELKELGVFVNTYQRLRLWYEDDWHFTDITLGRSRALVVVVYRRLETRRIYLHLTFRSPSPRFHTHTYHSTPNENHTNSRTPHSSGNCTNFLSILRSFLLL</sequence>
<keyword evidence="3" id="KW-1185">Reference proteome</keyword>
<proteinExistence type="predicted"/>
<evidence type="ECO:0000313" key="3">
    <source>
        <dbReference type="Proteomes" id="UP000298030"/>
    </source>
</evidence>
<organism evidence="2 3">
    <name type="scientific">Coprinellus micaceus</name>
    <name type="common">Glistening ink-cap mushroom</name>
    <name type="synonym">Coprinus micaceus</name>
    <dbReference type="NCBI Taxonomy" id="71717"/>
    <lineage>
        <taxon>Eukaryota</taxon>
        <taxon>Fungi</taxon>
        <taxon>Dikarya</taxon>
        <taxon>Basidiomycota</taxon>
        <taxon>Agaricomycotina</taxon>
        <taxon>Agaricomycetes</taxon>
        <taxon>Agaricomycetidae</taxon>
        <taxon>Agaricales</taxon>
        <taxon>Agaricineae</taxon>
        <taxon>Psathyrellaceae</taxon>
        <taxon>Coprinellus</taxon>
    </lineage>
</organism>
<dbReference type="EMBL" id="QPFP01000007">
    <property type="protein sequence ID" value="TEB35569.1"/>
    <property type="molecule type" value="Genomic_DNA"/>
</dbReference>
<evidence type="ECO:0000256" key="1">
    <source>
        <dbReference type="SAM" id="MobiDB-lite"/>
    </source>
</evidence>
<gene>
    <name evidence="2" type="ORF">FA13DRAFT_1356393</name>
</gene>
<feature type="region of interest" description="Disordered" evidence="1">
    <location>
        <begin position="241"/>
        <end position="261"/>
    </location>
</feature>
<feature type="compositionally biased region" description="Polar residues" evidence="1">
    <location>
        <begin position="245"/>
        <end position="261"/>
    </location>
</feature>
<name>A0A4Y7TPW0_COPMI</name>
<accession>A0A4Y7TPW0</accession>
<reference evidence="2 3" key="1">
    <citation type="journal article" date="2019" name="Nat. Ecol. Evol.">
        <title>Megaphylogeny resolves global patterns of mushroom evolution.</title>
        <authorList>
            <person name="Varga T."/>
            <person name="Krizsan K."/>
            <person name="Foldi C."/>
            <person name="Dima B."/>
            <person name="Sanchez-Garcia M."/>
            <person name="Sanchez-Ramirez S."/>
            <person name="Szollosi G.J."/>
            <person name="Szarkandi J.G."/>
            <person name="Papp V."/>
            <person name="Albert L."/>
            <person name="Andreopoulos W."/>
            <person name="Angelini C."/>
            <person name="Antonin V."/>
            <person name="Barry K.W."/>
            <person name="Bougher N.L."/>
            <person name="Buchanan P."/>
            <person name="Buyck B."/>
            <person name="Bense V."/>
            <person name="Catcheside P."/>
            <person name="Chovatia M."/>
            <person name="Cooper J."/>
            <person name="Damon W."/>
            <person name="Desjardin D."/>
            <person name="Finy P."/>
            <person name="Geml J."/>
            <person name="Haridas S."/>
            <person name="Hughes K."/>
            <person name="Justo A."/>
            <person name="Karasinski D."/>
            <person name="Kautmanova I."/>
            <person name="Kiss B."/>
            <person name="Kocsube S."/>
            <person name="Kotiranta H."/>
            <person name="LaButti K.M."/>
            <person name="Lechner B.E."/>
            <person name="Liimatainen K."/>
            <person name="Lipzen A."/>
            <person name="Lukacs Z."/>
            <person name="Mihaltcheva S."/>
            <person name="Morgado L.N."/>
            <person name="Niskanen T."/>
            <person name="Noordeloos M.E."/>
            <person name="Ohm R.A."/>
            <person name="Ortiz-Santana B."/>
            <person name="Ovrebo C."/>
            <person name="Racz N."/>
            <person name="Riley R."/>
            <person name="Savchenko A."/>
            <person name="Shiryaev A."/>
            <person name="Soop K."/>
            <person name="Spirin V."/>
            <person name="Szebenyi C."/>
            <person name="Tomsovsky M."/>
            <person name="Tulloss R.E."/>
            <person name="Uehling J."/>
            <person name="Grigoriev I.V."/>
            <person name="Vagvolgyi C."/>
            <person name="Papp T."/>
            <person name="Martin F.M."/>
            <person name="Miettinen O."/>
            <person name="Hibbett D.S."/>
            <person name="Nagy L.G."/>
        </authorList>
    </citation>
    <scope>NUCLEOTIDE SEQUENCE [LARGE SCALE GENOMIC DNA]</scope>
    <source>
        <strain evidence="2 3">FP101781</strain>
    </source>
</reference>
<comment type="caution">
    <text evidence="2">The sequence shown here is derived from an EMBL/GenBank/DDBJ whole genome shotgun (WGS) entry which is preliminary data.</text>
</comment>
<dbReference type="AlphaFoldDB" id="A0A4Y7TPW0"/>
<evidence type="ECO:0000313" key="2">
    <source>
        <dbReference type="EMBL" id="TEB35569.1"/>
    </source>
</evidence>
<dbReference type="Proteomes" id="UP000298030">
    <property type="component" value="Unassembled WGS sequence"/>
</dbReference>